<evidence type="ECO:0000256" key="15">
    <source>
        <dbReference type="ARBA" id="ARBA00023411"/>
    </source>
</evidence>
<evidence type="ECO:0000256" key="23">
    <source>
        <dbReference type="ARBA" id="ARBA00026098"/>
    </source>
</evidence>
<dbReference type="GO" id="GO:0046512">
    <property type="term" value="P:sphingosine biosynthetic process"/>
    <property type="evidence" value="ECO:0007669"/>
    <property type="project" value="TreeGrafter"/>
</dbReference>
<evidence type="ECO:0000256" key="3">
    <source>
        <dbReference type="ARBA" id="ARBA00004637"/>
    </source>
</evidence>
<evidence type="ECO:0000256" key="5">
    <source>
        <dbReference type="ARBA" id="ARBA00012133"/>
    </source>
</evidence>
<evidence type="ECO:0000256" key="16">
    <source>
        <dbReference type="ARBA" id="ARBA00024483"/>
    </source>
</evidence>
<dbReference type="AlphaFoldDB" id="A0A8C3GA90"/>
<evidence type="ECO:0000256" key="20">
    <source>
        <dbReference type="ARBA" id="ARBA00024636"/>
    </source>
</evidence>
<feature type="domain" description="DAGKc" evidence="30">
    <location>
        <begin position="61"/>
        <end position="156"/>
    </location>
</feature>
<comment type="catalytic activity">
    <reaction evidence="15">
        <text>a 1,2-diacyl-sn-glycerol + ATP = a 1,2-diacyl-sn-glycero-3-phosphate + ADP + H(+)</text>
        <dbReference type="Rhea" id="RHEA:10272"/>
        <dbReference type="ChEBI" id="CHEBI:15378"/>
        <dbReference type="ChEBI" id="CHEBI:17815"/>
        <dbReference type="ChEBI" id="CHEBI:30616"/>
        <dbReference type="ChEBI" id="CHEBI:58608"/>
        <dbReference type="ChEBI" id="CHEBI:456216"/>
        <dbReference type="EC" id="2.7.1.107"/>
    </reaction>
    <physiologicalReaction direction="left-to-right" evidence="15">
        <dbReference type="Rhea" id="RHEA:10273"/>
    </physiologicalReaction>
</comment>
<dbReference type="InterPro" id="IPR045579">
    <property type="entry name" value="AGK_C"/>
</dbReference>
<evidence type="ECO:0000256" key="14">
    <source>
        <dbReference type="ARBA" id="ARBA00023371"/>
    </source>
</evidence>
<evidence type="ECO:0000256" key="6">
    <source>
        <dbReference type="ARBA" id="ARBA00022679"/>
    </source>
</evidence>
<dbReference type="InterPro" id="IPR050187">
    <property type="entry name" value="Lipid_Phosphate_FormReg"/>
</dbReference>
<keyword evidence="6" id="KW-0808">Transferase</keyword>
<comment type="catalytic activity">
    <reaction evidence="20">
        <text>1-hexadecanoyl-sn-glycerol + ATP = 1-hexadecanoyl-sn-glycero-3-phosphate + ADP + H(+)</text>
        <dbReference type="Rhea" id="RHEA:43308"/>
        <dbReference type="ChEBI" id="CHEBI:15378"/>
        <dbReference type="ChEBI" id="CHEBI:30616"/>
        <dbReference type="ChEBI" id="CHEBI:57518"/>
        <dbReference type="ChEBI" id="CHEBI:75542"/>
        <dbReference type="ChEBI" id="CHEBI:456216"/>
    </reaction>
    <physiologicalReaction direction="left-to-right" evidence="20">
        <dbReference type="Rhea" id="RHEA:43309"/>
    </physiologicalReaction>
</comment>
<comment type="catalytic activity">
    <reaction evidence="16">
        <text>1-(5Z,8Z,11Z,14Z-eicosatetraenoyl)-sn-glycerol + ATP = 1-(5Z,8Z,11Z,14Z-eicosatetraenoyl)-sn-glycero-3-phosphate + ADP + H(+)</text>
        <dbReference type="Rhea" id="RHEA:43328"/>
        <dbReference type="ChEBI" id="CHEBI:15378"/>
        <dbReference type="ChEBI" id="CHEBI:30616"/>
        <dbReference type="ChEBI" id="CHEBI:34071"/>
        <dbReference type="ChEBI" id="CHEBI:74938"/>
        <dbReference type="ChEBI" id="CHEBI:456216"/>
    </reaction>
    <physiologicalReaction direction="left-to-right" evidence="16">
        <dbReference type="Rhea" id="RHEA:43329"/>
    </physiologicalReaction>
</comment>
<dbReference type="SUPFAM" id="SSF111331">
    <property type="entry name" value="NAD kinase/diacylglycerol kinase-like"/>
    <property type="match status" value="1"/>
</dbReference>
<accession>A0A8C3GA90</accession>
<reference evidence="31" key="2">
    <citation type="submission" date="2025-09" db="UniProtKB">
        <authorList>
            <consortium name="Ensembl"/>
        </authorList>
    </citation>
    <scope>IDENTIFICATION</scope>
</reference>
<dbReference type="Pfam" id="PF00781">
    <property type="entry name" value="DAGK_cat"/>
    <property type="match status" value="1"/>
</dbReference>
<dbReference type="InterPro" id="IPR017438">
    <property type="entry name" value="ATP-NAD_kinase_N"/>
</dbReference>
<evidence type="ECO:0000256" key="13">
    <source>
        <dbReference type="ARBA" id="ARBA00023136"/>
    </source>
</evidence>
<sequence>MARVVKVFRTLRNNWKKSTFAVCVLSYGGYWLYGKHSDNVLRREACLAAREFGRQQIAPQERLRKATVILNPAACSGKANKLFEKNAAPLLHLAGVEITIVKTDYEGQAKKLMELMEQTDMLIVAGGDGTLQEVITGLLRRADQVGGEKEQPVFALTGLRWGAFRDVAATISKYWYLGPLKTNAAHWFSTLREWPLVREISVSYLAPSLRPADLHPQKPPRPNLLSRIIRRLQNRWSPPIEEPPKVEEPEQWKEEHLSTLELFIQTQNKNPMERRINDSLMICAEPDNFTVGEYITVGSKKEEDPSAFTKDSTKLEASACQLQLPEGASGFYNIDNEEYEAMPVEVRLLPRKLRFFISAERREQLLSLAQG</sequence>
<evidence type="ECO:0000256" key="28">
    <source>
        <dbReference type="ARBA" id="ARBA00048663"/>
    </source>
</evidence>
<dbReference type="InterPro" id="IPR016064">
    <property type="entry name" value="NAD/diacylglycerol_kinase_sf"/>
</dbReference>
<dbReference type="Pfam" id="PF19712">
    <property type="entry name" value="AGK_C"/>
    <property type="match status" value="1"/>
</dbReference>
<keyword evidence="13" id="KW-0472">Membrane</keyword>
<dbReference type="GO" id="GO:0047620">
    <property type="term" value="F:acylglycerol kinase activity"/>
    <property type="evidence" value="ECO:0007669"/>
    <property type="project" value="UniProtKB-EC"/>
</dbReference>
<comment type="catalytic activity">
    <reaction evidence="14">
        <text>1,2-di-(9Z-octadecenoyl)-sn-glycerol + ATP = 1,2-di-(9Z-octadecenoyl)-sn-glycero-3-phosphate + ADP + H(+)</text>
        <dbReference type="Rhea" id="RHEA:40327"/>
        <dbReference type="ChEBI" id="CHEBI:15378"/>
        <dbReference type="ChEBI" id="CHEBI:30616"/>
        <dbReference type="ChEBI" id="CHEBI:52333"/>
        <dbReference type="ChEBI" id="CHEBI:74546"/>
        <dbReference type="ChEBI" id="CHEBI:456216"/>
    </reaction>
    <physiologicalReaction direction="left-to-right" evidence="14">
        <dbReference type="Rhea" id="RHEA:40328"/>
    </physiologicalReaction>
</comment>
<evidence type="ECO:0000256" key="1">
    <source>
        <dbReference type="ARBA" id="ARBA00001946"/>
    </source>
</evidence>
<evidence type="ECO:0000256" key="29">
    <source>
        <dbReference type="ARBA" id="ARBA00048876"/>
    </source>
</evidence>
<dbReference type="GeneTree" id="ENSGT00940000154961"/>
<organism evidence="31 32">
    <name type="scientific">Cyclopterus lumpus</name>
    <name type="common">Lumpsucker</name>
    <dbReference type="NCBI Taxonomy" id="8103"/>
    <lineage>
        <taxon>Eukaryota</taxon>
        <taxon>Metazoa</taxon>
        <taxon>Chordata</taxon>
        <taxon>Craniata</taxon>
        <taxon>Vertebrata</taxon>
        <taxon>Euteleostomi</taxon>
        <taxon>Actinopterygii</taxon>
        <taxon>Neopterygii</taxon>
        <taxon>Teleostei</taxon>
        <taxon>Neoteleostei</taxon>
        <taxon>Acanthomorphata</taxon>
        <taxon>Eupercaria</taxon>
        <taxon>Perciformes</taxon>
        <taxon>Cottioidei</taxon>
        <taxon>Cottales</taxon>
        <taxon>Cyclopteridae</taxon>
        <taxon>Cyclopterus</taxon>
    </lineage>
</organism>
<keyword evidence="8" id="KW-0418">Kinase</keyword>
<evidence type="ECO:0000256" key="27">
    <source>
        <dbReference type="ARBA" id="ARBA00048034"/>
    </source>
</evidence>
<evidence type="ECO:0000256" key="11">
    <source>
        <dbReference type="ARBA" id="ARBA00023098"/>
    </source>
</evidence>
<dbReference type="PANTHER" id="PTHR12358:SF31">
    <property type="entry name" value="ACYLGLYCEROL KINASE, MITOCHONDRIAL"/>
    <property type="match status" value="1"/>
</dbReference>
<evidence type="ECO:0000256" key="25">
    <source>
        <dbReference type="ARBA" id="ARBA00030553"/>
    </source>
</evidence>
<comment type="catalytic activity">
    <reaction evidence="27">
        <text>an N-acylsphing-4-enine + ATP = an N-acylsphing-4-enine 1-phosphate + ADP + H(+)</text>
        <dbReference type="Rhea" id="RHEA:17929"/>
        <dbReference type="ChEBI" id="CHEBI:15378"/>
        <dbReference type="ChEBI" id="CHEBI:30616"/>
        <dbReference type="ChEBI" id="CHEBI:52639"/>
        <dbReference type="ChEBI" id="CHEBI:57674"/>
        <dbReference type="ChEBI" id="CHEBI:456216"/>
        <dbReference type="EC" id="2.7.1.138"/>
    </reaction>
    <physiologicalReaction direction="left-to-right" evidence="27">
        <dbReference type="Rhea" id="RHEA:17930"/>
    </physiologicalReaction>
</comment>
<evidence type="ECO:0000256" key="2">
    <source>
        <dbReference type="ARBA" id="ARBA00004569"/>
    </source>
</evidence>
<comment type="catalytic activity">
    <reaction evidence="29">
        <text>N-(hexanoyl)sphing-4-enine + ATP = N-hexanoylsphing-4-enine 1-phosphate + ADP + H(+)</text>
        <dbReference type="Rhea" id="RHEA:43312"/>
        <dbReference type="ChEBI" id="CHEBI:15378"/>
        <dbReference type="ChEBI" id="CHEBI:30616"/>
        <dbReference type="ChEBI" id="CHEBI:63867"/>
        <dbReference type="ChEBI" id="CHEBI:82959"/>
        <dbReference type="ChEBI" id="CHEBI:456216"/>
    </reaction>
    <physiologicalReaction direction="left-to-right" evidence="29">
        <dbReference type="Rhea" id="RHEA:43313"/>
    </physiologicalReaction>
</comment>
<evidence type="ECO:0000256" key="9">
    <source>
        <dbReference type="ARBA" id="ARBA00022792"/>
    </source>
</evidence>
<keyword evidence="7" id="KW-0547">Nucleotide-binding</keyword>
<evidence type="ECO:0000259" key="30">
    <source>
        <dbReference type="PROSITE" id="PS50146"/>
    </source>
</evidence>
<evidence type="ECO:0000313" key="32">
    <source>
        <dbReference type="Proteomes" id="UP000694565"/>
    </source>
</evidence>
<dbReference type="Proteomes" id="UP000694565">
    <property type="component" value="Unplaced"/>
</dbReference>
<evidence type="ECO:0000256" key="26">
    <source>
        <dbReference type="ARBA" id="ARBA00044480"/>
    </source>
</evidence>
<keyword evidence="9" id="KW-0999">Mitochondrion inner membrane</keyword>
<protein>
    <recommendedName>
        <fullName evidence="24">Acylglycerol kinase, mitochondrial</fullName>
        <ecNumber evidence="5">2.7.1.107</ecNumber>
        <ecNumber evidence="22">2.7.1.138</ecNumber>
        <ecNumber evidence="23">2.7.1.94</ecNumber>
    </recommendedName>
    <alternativeName>
        <fullName evidence="25">Multiple substrate lipid kinase</fullName>
    </alternativeName>
</protein>
<comment type="catalytic activity">
    <reaction evidence="18">
        <text>a 1-acyl-sn-glycerol + ATP = a 1-acyl-sn-glycero-3-phosphate + ADP + H(+)</text>
        <dbReference type="Rhea" id="RHEA:33747"/>
        <dbReference type="ChEBI" id="CHEBI:15378"/>
        <dbReference type="ChEBI" id="CHEBI:30616"/>
        <dbReference type="ChEBI" id="CHEBI:57970"/>
        <dbReference type="ChEBI" id="CHEBI:64683"/>
        <dbReference type="ChEBI" id="CHEBI:456216"/>
    </reaction>
    <physiologicalReaction direction="left-to-right" evidence="18">
        <dbReference type="Rhea" id="RHEA:33748"/>
    </physiologicalReaction>
</comment>
<keyword evidence="10" id="KW-0067">ATP-binding</keyword>
<evidence type="ECO:0000256" key="24">
    <source>
        <dbReference type="ARBA" id="ARBA00026142"/>
    </source>
</evidence>
<comment type="catalytic activity">
    <reaction evidence="17">
        <text>1-(9Z-octadecenoyl)-sn-glycerol + ATP = 1-(9Z-octadecenoyl)-sn-glycero-3-phosphate + ADP + H(+)</text>
        <dbReference type="Rhea" id="RHEA:41079"/>
        <dbReference type="ChEBI" id="CHEBI:15378"/>
        <dbReference type="ChEBI" id="CHEBI:30616"/>
        <dbReference type="ChEBI" id="CHEBI:74544"/>
        <dbReference type="ChEBI" id="CHEBI:75757"/>
        <dbReference type="ChEBI" id="CHEBI:456216"/>
    </reaction>
    <physiologicalReaction direction="left-to-right" evidence="17">
        <dbReference type="Rhea" id="RHEA:41080"/>
    </physiologicalReaction>
</comment>
<dbReference type="EC" id="2.7.1.107" evidence="5"/>
<dbReference type="Gene3D" id="3.40.50.10330">
    <property type="entry name" value="Probable inorganic polyphosphate/atp-NAD kinase, domain 1"/>
    <property type="match status" value="1"/>
</dbReference>
<keyword evidence="32" id="KW-1185">Reference proteome</keyword>
<evidence type="ECO:0000256" key="4">
    <source>
        <dbReference type="ARBA" id="ARBA00005175"/>
    </source>
</evidence>
<comment type="cofactor">
    <cofactor evidence="1">
        <name>Mg(2+)</name>
        <dbReference type="ChEBI" id="CHEBI:18420"/>
    </cofactor>
</comment>
<comment type="subcellular location">
    <subcellularLocation>
        <location evidence="3">Mitochondrion inner membrane</location>
        <topology evidence="3">Peripheral membrane protein</topology>
    </subcellularLocation>
    <subcellularLocation>
        <location evidence="2">Mitochondrion intermembrane space</location>
    </subcellularLocation>
</comment>
<evidence type="ECO:0000256" key="8">
    <source>
        <dbReference type="ARBA" id="ARBA00022777"/>
    </source>
</evidence>
<dbReference type="GO" id="GO:0046486">
    <property type="term" value="P:glycerolipid metabolic process"/>
    <property type="evidence" value="ECO:0007669"/>
    <property type="project" value="UniProtKB-UniPathway"/>
</dbReference>
<evidence type="ECO:0000256" key="10">
    <source>
        <dbReference type="ARBA" id="ARBA00022840"/>
    </source>
</evidence>
<dbReference type="UniPathway" id="UPA00230"/>
<evidence type="ECO:0000256" key="21">
    <source>
        <dbReference type="ARBA" id="ARBA00025749"/>
    </source>
</evidence>
<reference evidence="31" key="1">
    <citation type="submission" date="2025-08" db="UniProtKB">
        <authorList>
            <consortium name="Ensembl"/>
        </authorList>
    </citation>
    <scope>IDENTIFICATION</scope>
</reference>
<dbReference type="GO" id="GO:0046513">
    <property type="term" value="P:ceramide biosynthetic process"/>
    <property type="evidence" value="ECO:0007669"/>
    <property type="project" value="TreeGrafter"/>
</dbReference>
<dbReference type="EC" id="2.7.1.94" evidence="23"/>
<comment type="catalytic activity">
    <reaction evidence="26">
        <text>a 2-acylglycerol + ATP = a 2-acyl-sn-glycerol 3-phosphate + ADP + H(+)</text>
        <dbReference type="Rhea" id="RHEA:39847"/>
        <dbReference type="ChEBI" id="CHEBI:15378"/>
        <dbReference type="ChEBI" id="CHEBI:17389"/>
        <dbReference type="ChEBI" id="CHEBI:30616"/>
        <dbReference type="ChEBI" id="CHEBI:64982"/>
        <dbReference type="ChEBI" id="CHEBI:456216"/>
    </reaction>
    <physiologicalReaction direction="left-to-right" evidence="26">
        <dbReference type="Rhea" id="RHEA:39848"/>
    </physiologicalReaction>
</comment>
<dbReference type="InterPro" id="IPR001206">
    <property type="entry name" value="Diacylglycerol_kinase_cat_dom"/>
</dbReference>
<dbReference type="EC" id="2.7.1.138" evidence="22"/>
<comment type="catalytic activity">
    <reaction evidence="19">
        <text>2-(5Z,8Z,11Z,14Z-eicosatetraenoyl)-glycerol + ATP = 2-(5Z,8Z,11Z,14Z-eicosatetraenoyl)-sn-glycero-3-phosphate + ADP + H(+)</text>
        <dbReference type="Rhea" id="RHEA:43316"/>
        <dbReference type="ChEBI" id="CHEBI:15378"/>
        <dbReference type="ChEBI" id="CHEBI:30616"/>
        <dbReference type="ChEBI" id="CHEBI:52392"/>
        <dbReference type="ChEBI" id="CHEBI:78209"/>
        <dbReference type="ChEBI" id="CHEBI:456216"/>
    </reaction>
    <physiologicalReaction direction="left-to-right" evidence="19">
        <dbReference type="Rhea" id="RHEA:43317"/>
    </physiologicalReaction>
</comment>
<proteinExistence type="inferred from homology"/>
<evidence type="ECO:0000256" key="22">
    <source>
        <dbReference type="ARBA" id="ARBA00026096"/>
    </source>
</evidence>
<comment type="pathway">
    <text evidence="4">Lipid metabolism; glycerolipid metabolism.</text>
</comment>
<evidence type="ECO:0000256" key="18">
    <source>
        <dbReference type="ARBA" id="ARBA00024512"/>
    </source>
</evidence>
<dbReference type="Ensembl" id="ENSCLMT00005047678.1">
    <property type="protein sequence ID" value="ENSCLMP00005046079.1"/>
    <property type="gene ID" value="ENSCLMG00005021224.1"/>
</dbReference>
<evidence type="ECO:0000256" key="7">
    <source>
        <dbReference type="ARBA" id="ARBA00022741"/>
    </source>
</evidence>
<evidence type="ECO:0000256" key="17">
    <source>
        <dbReference type="ARBA" id="ARBA00024505"/>
    </source>
</evidence>
<dbReference type="GO" id="GO:0005524">
    <property type="term" value="F:ATP binding"/>
    <property type="evidence" value="ECO:0007669"/>
    <property type="project" value="UniProtKB-KW"/>
</dbReference>
<dbReference type="PROSITE" id="PS50146">
    <property type="entry name" value="DAGK"/>
    <property type="match status" value="1"/>
</dbReference>
<evidence type="ECO:0000313" key="31">
    <source>
        <dbReference type="Ensembl" id="ENSCLMP00005046079.1"/>
    </source>
</evidence>
<dbReference type="GO" id="GO:0001729">
    <property type="term" value="F:ceramide kinase activity"/>
    <property type="evidence" value="ECO:0007669"/>
    <property type="project" value="UniProtKB-EC"/>
</dbReference>
<evidence type="ECO:0000256" key="19">
    <source>
        <dbReference type="ARBA" id="ARBA00024556"/>
    </source>
</evidence>
<dbReference type="GO" id="GO:0005743">
    <property type="term" value="C:mitochondrial inner membrane"/>
    <property type="evidence" value="ECO:0007669"/>
    <property type="project" value="UniProtKB-SubCell"/>
</dbReference>
<keyword evidence="12" id="KW-0496">Mitochondrion</keyword>
<name>A0A8C3GA90_CYCLU</name>
<comment type="catalytic activity">
    <reaction evidence="28">
        <text>a monoacylglycerol + ATP = a monoacyl-sn-glycero-3-phosphate + ADP + H(+)</text>
        <dbReference type="Rhea" id="RHEA:19293"/>
        <dbReference type="ChEBI" id="CHEBI:15378"/>
        <dbReference type="ChEBI" id="CHEBI:17408"/>
        <dbReference type="ChEBI" id="CHEBI:30616"/>
        <dbReference type="ChEBI" id="CHEBI:77589"/>
        <dbReference type="ChEBI" id="CHEBI:456216"/>
        <dbReference type="EC" id="2.7.1.94"/>
    </reaction>
    <physiologicalReaction direction="left-to-right" evidence="28">
        <dbReference type="Rhea" id="RHEA:19294"/>
    </physiologicalReaction>
</comment>
<dbReference type="GO" id="GO:0005758">
    <property type="term" value="C:mitochondrial intermembrane space"/>
    <property type="evidence" value="ECO:0007669"/>
    <property type="project" value="UniProtKB-SubCell"/>
</dbReference>
<comment type="similarity">
    <text evidence="21">Belongs to the AGK family.</text>
</comment>
<keyword evidence="11" id="KW-0443">Lipid metabolism</keyword>
<evidence type="ECO:0000256" key="12">
    <source>
        <dbReference type="ARBA" id="ARBA00023128"/>
    </source>
</evidence>
<dbReference type="PANTHER" id="PTHR12358">
    <property type="entry name" value="SPHINGOSINE KINASE"/>
    <property type="match status" value="1"/>
</dbReference>
<gene>
    <name evidence="31" type="primary">agk</name>
</gene>
<dbReference type="GO" id="GO:0004143">
    <property type="term" value="F:ATP-dependent diacylglycerol kinase activity"/>
    <property type="evidence" value="ECO:0007669"/>
    <property type="project" value="UniProtKB-EC"/>
</dbReference>